<feature type="signal peptide" evidence="2">
    <location>
        <begin position="1"/>
        <end position="22"/>
    </location>
</feature>
<feature type="compositionally biased region" description="Low complexity" evidence="1">
    <location>
        <begin position="49"/>
        <end position="58"/>
    </location>
</feature>
<evidence type="ECO:0000313" key="3">
    <source>
        <dbReference type="EMBL" id="RVW46982.1"/>
    </source>
</evidence>
<evidence type="ECO:0000256" key="2">
    <source>
        <dbReference type="SAM" id="SignalP"/>
    </source>
</evidence>
<organism evidence="3 4">
    <name type="scientific">Vitis vinifera</name>
    <name type="common">Grape</name>
    <dbReference type="NCBI Taxonomy" id="29760"/>
    <lineage>
        <taxon>Eukaryota</taxon>
        <taxon>Viridiplantae</taxon>
        <taxon>Streptophyta</taxon>
        <taxon>Embryophyta</taxon>
        <taxon>Tracheophyta</taxon>
        <taxon>Spermatophyta</taxon>
        <taxon>Magnoliopsida</taxon>
        <taxon>eudicotyledons</taxon>
        <taxon>Gunneridae</taxon>
        <taxon>Pentapetalae</taxon>
        <taxon>rosids</taxon>
        <taxon>Vitales</taxon>
        <taxon>Vitaceae</taxon>
        <taxon>Viteae</taxon>
        <taxon>Vitis</taxon>
    </lineage>
</organism>
<proteinExistence type="predicted"/>
<gene>
    <name evidence="3" type="ORF">CK203_074478</name>
</gene>
<name>A0A438EH46_VITVI</name>
<accession>A0A438EH46</accession>
<evidence type="ECO:0000256" key="1">
    <source>
        <dbReference type="SAM" id="MobiDB-lite"/>
    </source>
</evidence>
<dbReference type="PANTHER" id="PTHR34672">
    <property type="entry name" value="POLLEN-SPECIFIC ARABINOGALACTA PROTEIN BAN102"/>
    <property type="match status" value="1"/>
</dbReference>
<dbReference type="PANTHER" id="PTHR34672:SF2">
    <property type="entry name" value="ARABINOGALACTAN PROTEIN 23"/>
    <property type="match status" value="1"/>
</dbReference>
<sequence>MDMKKISCAVLIAAASMSAAMASDEVMSPAPDHPMLPKQLCLFWGRWSEPPSSHSSPSTCTELSAQKRRHGKEREE</sequence>
<protein>
    <submittedName>
        <fullName evidence="3">Uncharacterized protein</fullName>
    </submittedName>
</protein>
<evidence type="ECO:0000313" key="4">
    <source>
        <dbReference type="Proteomes" id="UP000288805"/>
    </source>
</evidence>
<comment type="caution">
    <text evidence="3">The sequence shown here is derived from an EMBL/GenBank/DDBJ whole genome shotgun (WGS) entry which is preliminary data.</text>
</comment>
<feature type="chain" id="PRO_5019149493" evidence="2">
    <location>
        <begin position="23"/>
        <end position="76"/>
    </location>
</feature>
<dbReference type="InterPro" id="IPR044702">
    <property type="entry name" value="AGP23/40"/>
</dbReference>
<keyword evidence="2" id="KW-0732">Signal</keyword>
<feature type="region of interest" description="Disordered" evidence="1">
    <location>
        <begin position="49"/>
        <end position="76"/>
    </location>
</feature>
<reference evidence="3 4" key="1">
    <citation type="journal article" date="2018" name="PLoS Genet.">
        <title>Population sequencing reveals clonal diversity and ancestral inbreeding in the grapevine cultivar Chardonnay.</title>
        <authorList>
            <person name="Roach M.J."/>
            <person name="Johnson D.L."/>
            <person name="Bohlmann J."/>
            <person name="van Vuuren H.J."/>
            <person name="Jones S.J."/>
            <person name="Pretorius I.S."/>
            <person name="Schmidt S.A."/>
            <person name="Borneman A.R."/>
        </authorList>
    </citation>
    <scope>NUCLEOTIDE SEQUENCE [LARGE SCALE GENOMIC DNA]</scope>
    <source>
        <strain evidence="4">cv. Chardonnay</strain>
        <tissue evidence="3">Leaf</tissue>
    </source>
</reference>
<dbReference type="AlphaFoldDB" id="A0A438EH46"/>
<dbReference type="Proteomes" id="UP000288805">
    <property type="component" value="Unassembled WGS sequence"/>
</dbReference>
<feature type="compositionally biased region" description="Basic residues" evidence="1">
    <location>
        <begin position="66"/>
        <end position="76"/>
    </location>
</feature>
<dbReference type="EMBL" id="QGNW01001296">
    <property type="protein sequence ID" value="RVW46982.1"/>
    <property type="molecule type" value="Genomic_DNA"/>
</dbReference>